<protein>
    <submittedName>
        <fullName evidence="1">Uncharacterized protein</fullName>
    </submittedName>
</protein>
<dbReference type="EMBL" id="VIFY01000200">
    <property type="protein sequence ID" value="TQB68651.1"/>
    <property type="molecule type" value="Genomic_DNA"/>
</dbReference>
<keyword evidence="2" id="KW-1185">Reference proteome</keyword>
<proteinExistence type="predicted"/>
<dbReference type="OrthoDB" id="2544694at2759"/>
<sequence>MSGFPSLQPAFTVQVAIDAPFAVGSASRGTSLQVVPMTGGTLKTAPGYSLNIDSEFVGVGNDYIKADGDGEHVRLNAHGVLKTHDGALLYLSYTGVVALGPAEKAVFSGTAENGATAYGNSFTHFVFETGDQRYKALENSVFVGQGHFITEKGKPTIVEYTVSQVIKG</sequence>
<comment type="caution">
    <text evidence="1">The sequence shown here is derived from an EMBL/GenBank/DDBJ whole genome shotgun (WGS) entry which is preliminary data.</text>
</comment>
<dbReference type="Proteomes" id="UP000319663">
    <property type="component" value="Unassembled WGS sequence"/>
</dbReference>
<dbReference type="PANTHER" id="PTHR37315:SF1">
    <property type="entry name" value="UPF0311 PROTEIN BLR7842"/>
    <property type="match status" value="1"/>
</dbReference>
<evidence type="ECO:0000313" key="1">
    <source>
        <dbReference type="EMBL" id="TQB68651.1"/>
    </source>
</evidence>
<reference evidence="1 2" key="1">
    <citation type="submission" date="2019-06" db="EMBL/GenBank/DDBJ databases">
        <title>Wine fermentation using esterase from Monascus purpureus.</title>
        <authorList>
            <person name="Geng C."/>
            <person name="Zhang Y."/>
        </authorList>
    </citation>
    <scope>NUCLEOTIDE SEQUENCE [LARGE SCALE GENOMIC DNA]</scope>
    <source>
        <strain evidence="1">HQ1</strain>
    </source>
</reference>
<dbReference type="Pfam" id="PF11578">
    <property type="entry name" value="DUF3237"/>
    <property type="match status" value="1"/>
</dbReference>
<gene>
    <name evidence="1" type="ORF">MPDQ_003137</name>
</gene>
<name>A0A507QLY4_MONPU</name>
<dbReference type="InterPro" id="IPR020915">
    <property type="entry name" value="UPF0311"/>
</dbReference>
<organism evidence="1 2">
    <name type="scientific">Monascus purpureus</name>
    <name type="common">Red mold</name>
    <name type="synonym">Monascus anka</name>
    <dbReference type="NCBI Taxonomy" id="5098"/>
    <lineage>
        <taxon>Eukaryota</taxon>
        <taxon>Fungi</taxon>
        <taxon>Dikarya</taxon>
        <taxon>Ascomycota</taxon>
        <taxon>Pezizomycotina</taxon>
        <taxon>Eurotiomycetes</taxon>
        <taxon>Eurotiomycetidae</taxon>
        <taxon>Eurotiales</taxon>
        <taxon>Aspergillaceae</taxon>
        <taxon>Monascus</taxon>
    </lineage>
</organism>
<accession>A0A507QLY4</accession>
<evidence type="ECO:0000313" key="2">
    <source>
        <dbReference type="Proteomes" id="UP000319663"/>
    </source>
</evidence>
<dbReference type="AlphaFoldDB" id="A0A507QLY4"/>
<dbReference type="PANTHER" id="PTHR37315">
    <property type="entry name" value="UPF0311 PROTEIN BLR7842"/>
    <property type="match status" value="1"/>
</dbReference>
<dbReference type="Gene3D" id="2.40.160.20">
    <property type="match status" value="1"/>
</dbReference>